<dbReference type="PANTHER" id="PTHR11675">
    <property type="entry name" value="N-ACETYLGALACTOSAMINYLTRANSFERASE"/>
    <property type="match status" value="1"/>
</dbReference>
<reference evidence="4" key="3">
    <citation type="submission" date="2025-09" db="UniProtKB">
        <authorList>
            <consortium name="Ensembl"/>
        </authorList>
    </citation>
    <scope>IDENTIFICATION</scope>
</reference>
<dbReference type="Pfam" id="PF00652">
    <property type="entry name" value="Ricin_B_lectin"/>
    <property type="match status" value="1"/>
</dbReference>
<dbReference type="GO" id="GO:0030246">
    <property type="term" value="F:carbohydrate binding"/>
    <property type="evidence" value="ECO:0007669"/>
    <property type="project" value="UniProtKB-KW"/>
</dbReference>
<evidence type="ECO:0000313" key="4">
    <source>
        <dbReference type="Ensembl" id="ENSMODP00000056533.1"/>
    </source>
</evidence>
<dbReference type="Ensembl" id="ENSMODT00000064330.1">
    <property type="protein sequence ID" value="ENSMODP00000056533.1"/>
    <property type="gene ID" value="ENSMODG00000015333.4"/>
</dbReference>
<keyword evidence="1" id="KW-0430">Lectin</keyword>
<organism evidence="4 5">
    <name type="scientific">Monodelphis domestica</name>
    <name type="common">Gray short-tailed opossum</name>
    <dbReference type="NCBI Taxonomy" id="13616"/>
    <lineage>
        <taxon>Eukaryota</taxon>
        <taxon>Metazoa</taxon>
        <taxon>Chordata</taxon>
        <taxon>Craniata</taxon>
        <taxon>Vertebrata</taxon>
        <taxon>Euteleostomi</taxon>
        <taxon>Mammalia</taxon>
        <taxon>Metatheria</taxon>
        <taxon>Didelphimorphia</taxon>
        <taxon>Didelphidae</taxon>
        <taxon>Monodelphis</taxon>
    </lineage>
</organism>
<dbReference type="PROSITE" id="PS50231">
    <property type="entry name" value="RICIN_B_LECTIN"/>
    <property type="match status" value="1"/>
</dbReference>
<gene>
    <name evidence="4" type="primary">GALNT9</name>
</gene>
<protein>
    <submittedName>
        <fullName evidence="4">Polypeptide N-acetylgalactosaminyltransferase 9</fullName>
    </submittedName>
</protein>
<dbReference type="FunFam" id="3.90.550.10:FF:000192">
    <property type="entry name" value="Polypeptide N-acetylgalactosaminyltransferase 9"/>
    <property type="match status" value="1"/>
</dbReference>
<dbReference type="FunFam" id="2.80.10.50:FF:000153">
    <property type="entry name" value="Uncharacterized protein"/>
    <property type="match status" value="1"/>
</dbReference>
<dbReference type="InterPro" id="IPR000772">
    <property type="entry name" value="Ricin_B_lectin"/>
</dbReference>
<dbReference type="AlphaFoldDB" id="A0A5F8H9C8"/>
<reference evidence="4 5" key="1">
    <citation type="journal article" date="2007" name="Nature">
        <title>Genome of the marsupial Monodelphis domestica reveals innovation in non-coding sequences.</title>
        <authorList>
            <person name="Mikkelsen T.S."/>
            <person name="Wakefield M.J."/>
            <person name="Aken B."/>
            <person name="Amemiya C.T."/>
            <person name="Chang J.L."/>
            <person name="Duke S."/>
            <person name="Garber M."/>
            <person name="Gentles A.J."/>
            <person name="Goodstadt L."/>
            <person name="Heger A."/>
            <person name="Jurka J."/>
            <person name="Kamal M."/>
            <person name="Mauceli E."/>
            <person name="Searle S.M."/>
            <person name="Sharpe T."/>
            <person name="Baker M.L."/>
            <person name="Batzer M.A."/>
            <person name="Benos P.V."/>
            <person name="Belov K."/>
            <person name="Clamp M."/>
            <person name="Cook A."/>
            <person name="Cuff J."/>
            <person name="Das R."/>
            <person name="Davidow L."/>
            <person name="Deakin J.E."/>
            <person name="Fazzari M.J."/>
            <person name="Glass J.L."/>
            <person name="Grabherr M."/>
            <person name="Greally J.M."/>
            <person name="Gu W."/>
            <person name="Hore T.A."/>
            <person name="Huttley G.A."/>
            <person name="Kleber M."/>
            <person name="Jirtle R.L."/>
            <person name="Koina E."/>
            <person name="Lee J.T."/>
            <person name="Mahony S."/>
            <person name="Marra M.A."/>
            <person name="Miller R.D."/>
            <person name="Nicholls R.D."/>
            <person name="Oda M."/>
            <person name="Papenfuss A.T."/>
            <person name="Parra Z.E."/>
            <person name="Pollock D.D."/>
            <person name="Ray D.A."/>
            <person name="Schein J.E."/>
            <person name="Speed T.P."/>
            <person name="Thompson K."/>
            <person name="VandeBerg J.L."/>
            <person name="Wade C.M."/>
            <person name="Walker J.A."/>
            <person name="Waters P.D."/>
            <person name="Webber C."/>
            <person name="Weidman J.R."/>
            <person name="Xie X."/>
            <person name="Zody M.C."/>
            <person name="Baldwin J."/>
            <person name="Abdouelleil A."/>
            <person name="Abdulkadir J."/>
            <person name="Abebe A."/>
            <person name="Abera B."/>
            <person name="Abreu J."/>
            <person name="Acer S.C."/>
            <person name="Aftuck L."/>
            <person name="Alexander A."/>
            <person name="An P."/>
            <person name="Anderson E."/>
            <person name="Anderson S."/>
            <person name="Arachi H."/>
            <person name="Azer M."/>
            <person name="Bachantsang P."/>
            <person name="Barry A."/>
            <person name="Bayul T."/>
            <person name="Berlin A."/>
            <person name="Bessette D."/>
            <person name="Bloom T."/>
            <person name="Bloom T."/>
            <person name="Boguslavskiy L."/>
            <person name="Bonnet C."/>
            <person name="Boukhgalter B."/>
            <person name="Bourzgui I."/>
            <person name="Brown A."/>
            <person name="Cahill P."/>
            <person name="Channer S."/>
            <person name="Cheshatsang Y."/>
            <person name="Chuda L."/>
            <person name="Citroen M."/>
            <person name="Collymore A."/>
            <person name="Cooke P."/>
            <person name="Costello M."/>
            <person name="D'Aco K."/>
            <person name="Daza R."/>
            <person name="De Haan G."/>
            <person name="DeGray S."/>
            <person name="DeMaso C."/>
            <person name="Dhargay N."/>
            <person name="Dooley K."/>
            <person name="Dooley E."/>
            <person name="Doricent M."/>
            <person name="Dorje P."/>
            <person name="Dorjee K."/>
            <person name="Dupes A."/>
            <person name="Elong R."/>
            <person name="Falk J."/>
            <person name="Farina A."/>
            <person name="Faro S."/>
            <person name="Ferguson D."/>
            <person name="Fisher S."/>
            <person name="Foley C.D."/>
            <person name="Franke A."/>
            <person name="Friedrich D."/>
            <person name="Gadbois L."/>
            <person name="Gearin G."/>
            <person name="Gearin C.R."/>
            <person name="Giannoukos G."/>
            <person name="Goode T."/>
            <person name="Graham J."/>
            <person name="Grandbois E."/>
            <person name="Grewal S."/>
            <person name="Gyaltsen K."/>
            <person name="Hafez N."/>
            <person name="Hagos B."/>
            <person name="Hall J."/>
            <person name="Henson C."/>
            <person name="Hollinger A."/>
            <person name="Honan T."/>
            <person name="Huard M.D."/>
            <person name="Hughes L."/>
            <person name="Hurhula B."/>
            <person name="Husby M.E."/>
            <person name="Kamat A."/>
            <person name="Kanga B."/>
            <person name="Kashin S."/>
            <person name="Khazanovich D."/>
            <person name="Kisner P."/>
            <person name="Lance K."/>
            <person name="Lara M."/>
            <person name="Lee W."/>
            <person name="Lennon N."/>
            <person name="Letendre F."/>
            <person name="LeVine R."/>
            <person name="Lipovsky A."/>
            <person name="Liu X."/>
            <person name="Liu J."/>
            <person name="Liu S."/>
            <person name="Lokyitsang T."/>
            <person name="Lokyitsang Y."/>
            <person name="Lubonja R."/>
            <person name="Lui A."/>
            <person name="MacDonald P."/>
            <person name="Magnisalis V."/>
            <person name="Maru K."/>
            <person name="Matthews C."/>
            <person name="McCusker W."/>
            <person name="McDonough S."/>
            <person name="Mehta T."/>
            <person name="Meldrim J."/>
            <person name="Meneus L."/>
            <person name="Mihai O."/>
            <person name="Mihalev A."/>
            <person name="Mihova T."/>
            <person name="Mittelman R."/>
            <person name="Mlenga V."/>
            <person name="Montmayeur A."/>
            <person name="Mulrain L."/>
            <person name="Navidi A."/>
            <person name="Naylor J."/>
            <person name="Negash T."/>
            <person name="Nguyen T."/>
            <person name="Nguyen N."/>
            <person name="Nicol R."/>
            <person name="Norbu C."/>
            <person name="Norbu N."/>
            <person name="Novod N."/>
            <person name="O'Neill B."/>
            <person name="Osman S."/>
            <person name="Markiewicz E."/>
            <person name="Oyono O.L."/>
            <person name="Patti C."/>
            <person name="Phunkhang P."/>
            <person name="Pierre F."/>
            <person name="Priest M."/>
            <person name="Raghuraman S."/>
            <person name="Rege F."/>
            <person name="Reyes R."/>
            <person name="Rise C."/>
            <person name="Rogov P."/>
            <person name="Ross K."/>
            <person name="Ryan E."/>
            <person name="Settipalli S."/>
            <person name="Shea T."/>
            <person name="Sherpa N."/>
            <person name="Shi L."/>
            <person name="Shih D."/>
            <person name="Sparrow T."/>
            <person name="Spaulding J."/>
            <person name="Stalker J."/>
            <person name="Stange-Thomann N."/>
            <person name="Stavropoulos S."/>
            <person name="Stone C."/>
            <person name="Strader C."/>
            <person name="Tesfaye S."/>
            <person name="Thomson T."/>
            <person name="Thoulutsang Y."/>
            <person name="Thoulutsang D."/>
            <person name="Topham K."/>
            <person name="Topping I."/>
            <person name="Tsamla T."/>
            <person name="Vassiliev H."/>
            <person name="Vo A."/>
            <person name="Wangchuk T."/>
            <person name="Wangdi T."/>
            <person name="Weiand M."/>
            <person name="Wilkinson J."/>
            <person name="Wilson A."/>
            <person name="Yadav S."/>
            <person name="Young G."/>
            <person name="Yu Q."/>
            <person name="Zembek L."/>
            <person name="Zhong D."/>
            <person name="Zimmer A."/>
            <person name="Zwirko Z."/>
            <person name="Jaffe D.B."/>
            <person name="Alvarez P."/>
            <person name="Brockman W."/>
            <person name="Butler J."/>
            <person name="Chin C."/>
            <person name="Gnerre S."/>
            <person name="MacCallum I."/>
            <person name="Graves J.A."/>
            <person name="Ponting C.P."/>
            <person name="Breen M."/>
            <person name="Samollow P.B."/>
            <person name="Lander E.S."/>
            <person name="Lindblad-Toh K."/>
        </authorList>
    </citation>
    <scope>NUCLEOTIDE SEQUENCE [LARGE SCALE GENOMIC DNA]</scope>
</reference>
<dbReference type="GeneTree" id="ENSGT00940000156599"/>
<keyword evidence="5" id="KW-1185">Reference proteome</keyword>
<dbReference type="PANTHER" id="PTHR11675:SF28">
    <property type="entry name" value="POLYPEPTIDE N-ACETYLGALACTOSAMINYLTRANSFERASE 9"/>
    <property type="match status" value="1"/>
</dbReference>
<dbReference type="Gene3D" id="3.90.550.10">
    <property type="entry name" value="Spore Coat Polysaccharide Biosynthesis Protein SpsA, Chain A"/>
    <property type="match status" value="1"/>
</dbReference>
<dbReference type="SUPFAM" id="SSF50370">
    <property type="entry name" value="Ricin B-like lectins"/>
    <property type="match status" value="1"/>
</dbReference>
<dbReference type="Gene3D" id="2.80.10.50">
    <property type="match status" value="1"/>
</dbReference>
<dbReference type="InterPro" id="IPR029044">
    <property type="entry name" value="Nucleotide-diphossugar_trans"/>
</dbReference>
<evidence type="ECO:0000256" key="1">
    <source>
        <dbReference type="ARBA" id="ARBA00022734"/>
    </source>
</evidence>
<name>A0A5F8H9C8_MONDO</name>
<dbReference type="SUPFAM" id="SSF53448">
    <property type="entry name" value="Nucleotide-diphospho-sugar transferases"/>
    <property type="match status" value="1"/>
</dbReference>
<dbReference type="InterPro" id="IPR035992">
    <property type="entry name" value="Ricin_B-like_lectins"/>
</dbReference>
<accession>A0A5F8H9C8</accession>
<reference evidence="4" key="2">
    <citation type="submission" date="2025-08" db="UniProtKB">
        <authorList>
            <consortium name="Ensembl"/>
        </authorList>
    </citation>
    <scope>IDENTIFICATION</scope>
</reference>
<dbReference type="Bgee" id="ENSMODG00000015333">
    <property type="expression patterns" value="Expressed in cerebellum and 3 other cell types or tissues"/>
</dbReference>
<evidence type="ECO:0000313" key="5">
    <source>
        <dbReference type="Proteomes" id="UP000002280"/>
    </source>
</evidence>
<evidence type="ECO:0000256" key="2">
    <source>
        <dbReference type="ARBA" id="ARBA00023157"/>
    </source>
</evidence>
<sequence>MEVLPCSRVAHIERTKKPYNNDIDYYAKRNALRAAEVWMDDFKSHVYMAWNIPMTNPGVDFGDVSERLALRQRLQCRSFKWYLENVYPEMRIYNNTITYGEVRCLIEIWLPLVDMYSLVRYSAEGLLQLGPLGSTAFLPDSKCLIDDGKGRTPTLKKCEDVFRPAQRLWDFTQNGPIVSRDTGRCLEVEMSKEANFGLRLVVQRCSGQKWMIRNWIKHGRH</sequence>
<keyword evidence="2" id="KW-1015">Disulfide bond</keyword>
<proteinExistence type="predicted"/>
<feature type="domain" description="Ricin B lectin" evidence="3">
    <location>
        <begin position="140"/>
        <end position="210"/>
    </location>
</feature>
<dbReference type="Proteomes" id="UP000002280">
    <property type="component" value="Chromosome 3"/>
</dbReference>
<evidence type="ECO:0000259" key="3">
    <source>
        <dbReference type="Pfam" id="PF00652"/>
    </source>
</evidence>